<dbReference type="NCBIfam" id="TIGR03865">
    <property type="entry name" value="PQQ_CXXCW"/>
    <property type="match status" value="1"/>
</dbReference>
<feature type="domain" description="Rhodanese" evidence="2">
    <location>
        <begin position="92"/>
        <end position="175"/>
    </location>
</feature>
<evidence type="ECO:0000259" key="2">
    <source>
        <dbReference type="PROSITE" id="PS50206"/>
    </source>
</evidence>
<reference evidence="4" key="1">
    <citation type="submission" date="2016-10" db="EMBL/GenBank/DDBJ databases">
        <authorList>
            <person name="Varghese N."/>
            <person name="Submissions S."/>
        </authorList>
    </citation>
    <scope>NUCLEOTIDE SEQUENCE [LARGE SCALE GENOMIC DNA]</scope>
    <source>
        <strain evidence="4">DSM 10146</strain>
    </source>
</reference>
<keyword evidence="1" id="KW-0732">Signal</keyword>
<accession>A0A1G7J5X1</accession>
<organism evidence="3 4">
    <name type="scientific">Salipiger thiooxidans</name>
    <dbReference type="NCBI Taxonomy" id="282683"/>
    <lineage>
        <taxon>Bacteria</taxon>
        <taxon>Pseudomonadati</taxon>
        <taxon>Pseudomonadota</taxon>
        <taxon>Alphaproteobacteria</taxon>
        <taxon>Rhodobacterales</taxon>
        <taxon>Roseobacteraceae</taxon>
        <taxon>Salipiger</taxon>
    </lineage>
</organism>
<dbReference type="OrthoDB" id="176845at2"/>
<gene>
    <name evidence="3" type="ORF">SAMN04488105_114108</name>
</gene>
<dbReference type="EMBL" id="FNAV01000014">
    <property type="protein sequence ID" value="SDF20286.1"/>
    <property type="molecule type" value="Genomic_DNA"/>
</dbReference>
<keyword evidence="4" id="KW-1185">Reference proteome</keyword>
<dbReference type="STRING" id="282683.SAMN04488105_114108"/>
<dbReference type="InterPro" id="IPR001763">
    <property type="entry name" value="Rhodanese-like_dom"/>
</dbReference>
<dbReference type="CDD" id="cd00158">
    <property type="entry name" value="RHOD"/>
    <property type="match status" value="1"/>
</dbReference>
<evidence type="ECO:0000256" key="1">
    <source>
        <dbReference type="SAM" id="SignalP"/>
    </source>
</evidence>
<proteinExistence type="predicted"/>
<dbReference type="InterPro" id="IPR022376">
    <property type="entry name" value="PQQ_CXXCW"/>
</dbReference>
<dbReference type="InterPro" id="IPR036873">
    <property type="entry name" value="Rhodanese-like_dom_sf"/>
</dbReference>
<dbReference type="Gene3D" id="3.40.250.10">
    <property type="entry name" value="Rhodanese-like domain"/>
    <property type="match status" value="1"/>
</dbReference>
<evidence type="ECO:0000313" key="3">
    <source>
        <dbReference type="EMBL" id="SDF20286.1"/>
    </source>
</evidence>
<sequence length="181" mass="19927">MRRGAAVLFALLPVLAPLAAVAQAPEPDGYRMEEYRAPVPATLAGATVVGPEEAHALWQAGETAFIDVLPQAPRPPNLPEDTIWRDKPRESIPGATWLPNVGYGAIAEVTETYFRDGLAAATDSDLAHPVLFFCLEDCWMSWNAAKRALGFGYETVYWLPEGTDGWTLWDYPTERVTPRPD</sequence>
<dbReference type="PROSITE" id="PS50206">
    <property type="entry name" value="RHODANESE_3"/>
    <property type="match status" value="1"/>
</dbReference>
<dbReference type="Proteomes" id="UP000198994">
    <property type="component" value="Unassembled WGS sequence"/>
</dbReference>
<name>A0A1G7J5X1_9RHOB</name>
<evidence type="ECO:0000313" key="4">
    <source>
        <dbReference type="Proteomes" id="UP000198994"/>
    </source>
</evidence>
<dbReference type="SUPFAM" id="SSF52821">
    <property type="entry name" value="Rhodanese/Cell cycle control phosphatase"/>
    <property type="match status" value="1"/>
</dbReference>
<dbReference type="RefSeq" id="WP_089962499.1">
    <property type="nucleotide sequence ID" value="NZ_FNAV01000014.1"/>
</dbReference>
<feature type="chain" id="PRO_5011706857" evidence="1">
    <location>
        <begin position="23"/>
        <end position="181"/>
    </location>
</feature>
<feature type="signal peptide" evidence="1">
    <location>
        <begin position="1"/>
        <end position="22"/>
    </location>
</feature>
<protein>
    <submittedName>
        <fullName evidence="3">PQQ-dependent catabolism-associated CXXCW motif protein</fullName>
    </submittedName>
</protein>
<dbReference type="AlphaFoldDB" id="A0A1G7J5X1"/>